<sequence>MRLFVSFLFVLPFLSSLIHAASIASSLSDLKKQVIEGKIPCRGVNLGGWLVAERWMTGGSPAWTGVPDDIANEGEYCTMKYLGHEKGDKQFDEHRRTFITEQDFKEISAAGMNTVRITVGYWIVGFDHTWGPNINTWKMYAPGALAYLDTAIRQWAKNHNILVLISFHAAKGSQNGNDNSSPEALGETNWFAYEENVNNTLDAVEFLANRYKDDDAFLGIGLLNEPQGNATDIPVLQQYYEDAYVRIRSNVGSDCLLSISPMLWQQKPYDGNWASFMIESKYHNLRHEWHHYHVWGFGADQWTPDKIITWINAVETKYYDEWKGNPILVGEWSIASQFKMDNVTLKRFANAQINMFKKAIGGWTYWAWRYYDNSGVEWSMKHMIQRGMLQW</sequence>
<organism evidence="1 2">
    <name type="scientific">Panagrolaimus sp. PS1159</name>
    <dbReference type="NCBI Taxonomy" id="55785"/>
    <lineage>
        <taxon>Eukaryota</taxon>
        <taxon>Metazoa</taxon>
        <taxon>Ecdysozoa</taxon>
        <taxon>Nematoda</taxon>
        <taxon>Chromadorea</taxon>
        <taxon>Rhabditida</taxon>
        <taxon>Tylenchina</taxon>
        <taxon>Panagrolaimomorpha</taxon>
        <taxon>Panagrolaimoidea</taxon>
        <taxon>Panagrolaimidae</taxon>
        <taxon>Panagrolaimus</taxon>
    </lineage>
</organism>
<protein>
    <submittedName>
        <fullName evidence="2">Glycoside hydrolase family 5 domain-containing protein</fullName>
    </submittedName>
</protein>
<proteinExistence type="predicted"/>
<evidence type="ECO:0000313" key="2">
    <source>
        <dbReference type="WBParaSite" id="PS1159_v2.g4530.t1"/>
    </source>
</evidence>
<dbReference type="Proteomes" id="UP000887580">
    <property type="component" value="Unplaced"/>
</dbReference>
<name>A0AC35GG70_9BILA</name>
<dbReference type="WBParaSite" id="PS1159_v2.g4530.t1">
    <property type="protein sequence ID" value="PS1159_v2.g4530.t1"/>
    <property type="gene ID" value="PS1159_v2.g4530"/>
</dbReference>
<accession>A0AC35GG70</accession>
<reference evidence="2" key="1">
    <citation type="submission" date="2022-11" db="UniProtKB">
        <authorList>
            <consortium name="WormBaseParasite"/>
        </authorList>
    </citation>
    <scope>IDENTIFICATION</scope>
</reference>
<evidence type="ECO:0000313" key="1">
    <source>
        <dbReference type="Proteomes" id="UP000887580"/>
    </source>
</evidence>